<dbReference type="InParanoid" id="H1XWQ3"/>
<reference evidence="6 9" key="2">
    <citation type="submission" date="2016-11" db="EMBL/GenBank/DDBJ databases">
        <title>Genomic analysis of Caldithrix abyssi and proposal of a novel bacterial phylum Caldithrichaeota.</title>
        <authorList>
            <person name="Kublanov I."/>
            <person name="Sigalova O."/>
            <person name="Gavrilov S."/>
            <person name="Lebedinsky A."/>
            <person name="Ivanova N."/>
            <person name="Daum C."/>
            <person name="Reddy T."/>
            <person name="Klenk H.P."/>
            <person name="Goker M."/>
            <person name="Reva O."/>
            <person name="Miroshnichenko M."/>
            <person name="Kyprides N."/>
            <person name="Woyke T."/>
            <person name="Gelfand M."/>
        </authorList>
    </citation>
    <scope>NUCLEOTIDE SEQUENCE [LARGE SCALE GENOMIC DNA]</scope>
    <source>
        <strain evidence="6 9">LF13</strain>
    </source>
</reference>
<dbReference type="EMBL" id="CM001402">
    <property type="protein sequence ID" value="EHO43029.1"/>
    <property type="molecule type" value="Genomic_DNA"/>
</dbReference>
<dbReference type="AlphaFoldDB" id="H1XWQ3"/>
<dbReference type="PROSITE" id="PS01081">
    <property type="entry name" value="HTH_TETR_1"/>
    <property type="match status" value="1"/>
</dbReference>
<dbReference type="SUPFAM" id="SSF48498">
    <property type="entry name" value="Tetracyclin repressor-like, C-terminal domain"/>
    <property type="match status" value="1"/>
</dbReference>
<evidence type="ECO:0000259" key="5">
    <source>
        <dbReference type="PROSITE" id="PS50977"/>
    </source>
</evidence>
<dbReference type="STRING" id="880073.Cabys_2345"/>
<evidence type="ECO:0000256" key="2">
    <source>
        <dbReference type="ARBA" id="ARBA00023125"/>
    </source>
</evidence>
<evidence type="ECO:0000256" key="3">
    <source>
        <dbReference type="ARBA" id="ARBA00023163"/>
    </source>
</evidence>
<keyword evidence="1" id="KW-0805">Transcription regulation</keyword>
<dbReference type="PANTHER" id="PTHR30055:SF234">
    <property type="entry name" value="HTH-TYPE TRANSCRIPTIONAL REGULATOR BETI"/>
    <property type="match status" value="1"/>
</dbReference>
<reference evidence="7 8" key="1">
    <citation type="submission" date="2011-09" db="EMBL/GenBank/DDBJ databases">
        <title>The permanent draft genome of Caldithrix abyssi DSM 13497.</title>
        <authorList>
            <consortium name="US DOE Joint Genome Institute (JGI-PGF)"/>
            <person name="Lucas S."/>
            <person name="Han J."/>
            <person name="Lapidus A."/>
            <person name="Bruce D."/>
            <person name="Goodwin L."/>
            <person name="Pitluck S."/>
            <person name="Peters L."/>
            <person name="Kyrpides N."/>
            <person name="Mavromatis K."/>
            <person name="Ivanova N."/>
            <person name="Mikhailova N."/>
            <person name="Chertkov O."/>
            <person name="Detter J.C."/>
            <person name="Tapia R."/>
            <person name="Han C."/>
            <person name="Land M."/>
            <person name="Hauser L."/>
            <person name="Markowitz V."/>
            <person name="Cheng J.-F."/>
            <person name="Hugenholtz P."/>
            <person name="Woyke T."/>
            <person name="Wu D."/>
            <person name="Spring S."/>
            <person name="Brambilla E."/>
            <person name="Klenk H.-P."/>
            <person name="Eisen J.A."/>
        </authorList>
    </citation>
    <scope>NUCLEOTIDE SEQUENCE [LARGE SCALE GENOMIC DNA]</scope>
    <source>
        <strain evidence="7 8">DSM 13497</strain>
    </source>
</reference>
<evidence type="ECO:0000313" key="6">
    <source>
        <dbReference type="EMBL" id="APF19094.1"/>
    </source>
</evidence>
<protein>
    <submittedName>
        <fullName evidence="6">DNA-binding transcriptional regulator, AcrR family</fullName>
    </submittedName>
    <submittedName>
        <fullName evidence="7">Transcriptional regulator, TetR family</fullName>
    </submittedName>
</protein>
<dbReference type="GO" id="GO:0000976">
    <property type="term" value="F:transcription cis-regulatory region binding"/>
    <property type="evidence" value="ECO:0007669"/>
    <property type="project" value="TreeGrafter"/>
</dbReference>
<dbReference type="FunFam" id="1.10.10.60:FF:000141">
    <property type="entry name" value="TetR family transcriptional regulator"/>
    <property type="match status" value="1"/>
</dbReference>
<dbReference type="PANTHER" id="PTHR30055">
    <property type="entry name" value="HTH-TYPE TRANSCRIPTIONAL REGULATOR RUTR"/>
    <property type="match status" value="1"/>
</dbReference>
<feature type="DNA-binding region" description="H-T-H motif" evidence="4">
    <location>
        <begin position="33"/>
        <end position="52"/>
    </location>
</feature>
<dbReference type="InterPro" id="IPR036271">
    <property type="entry name" value="Tet_transcr_reg_TetR-rel_C_sf"/>
</dbReference>
<dbReference type="KEGG" id="caby:Cabys_2345"/>
<organism evidence="7 8">
    <name type="scientific">Caldithrix abyssi DSM 13497</name>
    <dbReference type="NCBI Taxonomy" id="880073"/>
    <lineage>
        <taxon>Bacteria</taxon>
        <taxon>Pseudomonadati</taxon>
        <taxon>Calditrichota</taxon>
        <taxon>Calditrichia</taxon>
        <taxon>Calditrichales</taxon>
        <taxon>Calditrichaceae</taxon>
        <taxon>Caldithrix</taxon>
    </lineage>
</organism>
<dbReference type="Gene3D" id="1.10.357.10">
    <property type="entry name" value="Tetracycline Repressor, domain 2"/>
    <property type="match status" value="1"/>
</dbReference>
<dbReference type="PROSITE" id="PS50977">
    <property type="entry name" value="HTH_TETR_2"/>
    <property type="match status" value="1"/>
</dbReference>
<evidence type="ECO:0000313" key="9">
    <source>
        <dbReference type="Proteomes" id="UP000183868"/>
    </source>
</evidence>
<feature type="domain" description="HTH tetR-type" evidence="5">
    <location>
        <begin position="10"/>
        <end position="70"/>
    </location>
</feature>
<dbReference type="SUPFAM" id="SSF46689">
    <property type="entry name" value="Homeodomain-like"/>
    <property type="match status" value="1"/>
</dbReference>
<keyword evidence="3" id="KW-0804">Transcription</keyword>
<gene>
    <name evidence="6" type="ORF">Cabys_2345</name>
    <name evidence="7" type="ORF">Calab_3429</name>
</gene>
<dbReference type="PRINTS" id="PR00455">
    <property type="entry name" value="HTHTETR"/>
</dbReference>
<dbReference type="HOGENOM" id="CLU_069356_40_3_0"/>
<name>H1XWQ3_CALAY</name>
<dbReference type="EMBL" id="CP018099">
    <property type="protein sequence ID" value="APF19094.1"/>
    <property type="molecule type" value="Genomic_DNA"/>
</dbReference>
<dbReference type="eggNOG" id="COG1309">
    <property type="taxonomic scope" value="Bacteria"/>
</dbReference>
<dbReference type="RefSeq" id="WP_006930490.1">
    <property type="nucleotide sequence ID" value="NZ_CM001402.1"/>
</dbReference>
<evidence type="ECO:0000256" key="4">
    <source>
        <dbReference type="PROSITE-ProRule" id="PRU00335"/>
    </source>
</evidence>
<evidence type="ECO:0000313" key="8">
    <source>
        <dbReference type="Proteomes" id="UP000004671"/>
    </source>
</evidence>
<keyword evidence="8" id="KW-1185">Reference proteome</keyword>
<evidence type="ECO:0000313" key="7">
    <source>
        <dbReference type="EMBL" id="EHO43029.1"/>
    </source>
</evidence>
<keyword evidence="2 4" id="KW-0238">DNA-binding</keyword>
<dbReference type="PaxDb" id="880073-Calab_3429"/>
<proteinExistence type="predicted"/>
<dbReference type="Proteomes" id="UP000004671">
    <property type="component" value="Chromosome"/>
</dbReference>
<dbReference type="OrthoDB" id="3784817at2"/>
<dbReference type="InterPro" id="IPR050109">
    <property type="entry name" value="HTH-type_TetR-like_transc_reg"/>
</dbReference>
<dbReference type="InterPro" id="IPR001647">
    <property type="entry name" value="HTH_TetR"/>
</dbReference>
<dbReference type="Proteomes" id="UP000183868">
    <property type="component" value="Chromosome"/>
</dbReference>
<dbReference type="Pfam" id="PF00440">
    <property type="entry name" value="TetR_N"/>
    <property type="match status" value="1"/>
</dbReference>
<dbReference type="GO" id="GO:0003700">
    <property type="term" value="F:DNA-binding transcription factor activity"/>
    <property type="evidence" value="ECO:0007669"/>
    <property type="project" value="TreeGrafter"/>
</dbReference>
<dbReference type="FunCoup" id="H1XWQ3">
    <property type="interactions" value="125"/>
</dbReference>
<accession>H1XWQ3</accession>
<dbReference type="InterPro" id="IPR023772">
    <property type="entry name" value="DNA-bd_HTH_TetR-type_CS"/>
</dbReference>
<dbReference type="InterPro" id="IPR009057">
    <property type="entry name" value="Homeodomain-like_sf"/>
</dbReference>
<sequence>MNNLSNAKSEDTRNRIFQAAAELFANYGFERVSIRQICEAVGVQKPTLYYYFKDKETLILEMIRFTQQIVQTVRKDYVDCKTDFLEKIRGLLYGRKYFVETYPHFFRFYAMLHLFSTTEKVRAEMITLMLPLLDEFGAILVQGQEQGYIAPDEDLEMLMQTILGTLNGLSMRKFVFQEEAAFSDENLQRVFDFWQKHLFLNPKKRG</sequence>
<evidence type="ECO:0000256" key="1">
    <source>
        <dbReference type="ARBA" id="ARBA00023015"/>
    </source>
</evidence>